<reference evidence="2" key="2">
    <citation type="submission" date="2021-04" db="EMBL/GenBank/DDBJ databases">
        <authorList>
            <person name="Gilroy R."/>
        </authorList>
    </citation>
    <scope>NUCLEOTIDE SEQUENCE</scope>
    <source>
        <strain evidence="2">CHK188-16595</strain>
    </source>
</reference>
<dbReference type="AlphaFoldDB" id="A0A9D2MI31"/>
<evidence type="ECO:0000256" key="1">
    <source>
        <dbReference type="SAM" id="Phobius"/>
    </source>
</evidence>
<feature type="transmembrane region" description="Helical" evidence="1">
    <location>
        <begin position="95"/>
        <end position="119"/>
    </location>
</feature>
<dbReference type="EMBL" id="DWXN01000006">
    <property type="protein sequence ID" value="HJB74644.1"/>
    <property type="molecule type" value="Genomic_DNA"/>
</dbReference>
<reference evidence="2" key="1">
    <citation type="journal article" date="2021" name="PeerJ">
        <title>Extensive microbial diversity within the chicken gut microbiome revealed by metagenomics and culture.</title>
        <authorList>
            <person name="Gilroy R."/>
            <person name="Ravi A."/>
            <person name="Getino M."/>
            <person name="Pursley I."/>
            <person name="Horton D.L."/>
            <person name="Alikhan N.F."/>
            <person name="Baker D."/>
            <person name="Gharbi K."/>
            <person name="Hall N."/>
            <person name="Watson M."/>
            <person name="Adriaenssens E.M."/>
            <person name="Foster-Nyarko E."/>
            <person name="Jarju S."/>
            <person name="Secka A."/>
            <person name="Antonio M."/>
            <person name="Oren A."/>
            <person name="Chaudhuri R.R."/>
            <person name="La Ragione R."/>
            <person name="Hildebrand F."/>
            <person name="Pallen M.J."/>
        </authorList>
    </citation>
    <scope>NUCLEOTIDE SEQUENCE</scope>
    <source>
        <strain evidence="2">CHK188-16595</strain>
    </source>
</reference>
<feature type="transmembrane region" description="Helical" evidence="1">
    <location>
        <begin position="249"/>
        <end position="269"/>
    </location>
</feature>
<feature type="transmembrane region" description="Helical" evidence="1">
    <location>
        <begin position="54"/>
        <end position="75"/>
    </location>
</feature>
<organism evidence="2 3">
    <name type="scientific">Candidatus Eubacterium faecale</name>
    <dbReference type="NCBI Taxonomy" id="2838568"/>
    <lineage>
        <taxon>Bacteria</taxon>
        <taxon>Bacillati</taxon>
        <taxon>Bacillota</taxon>
        <taxon>Clostridia</taxon>
        <taxon>Eubacteriales</taxon>
        <taxon>Eubacteriaceae</taxon>
        <taxon>Eubacterium</taxon>
    </lineage>
</organism>
<keyword evidence="1" id="KW-0812">Transmembrane</keyword>
<evidence type="ECO:0008006" key="4">
    <source>
        <dbReference type="Google" id="ProtNLM"/>
    </source>
</evidence>
<keyword evidence="1" id="KW-0472">Membrane</keyword>
<gene>
    <name evidence="2" type="ORF">IAA37_03100</name>
</gene>
<feature type="transmembrane region" description="Helical" evidence="1">
    <location>
        <begin position="219"/>
        <end position="237"/>
    </location>
</feature>
<comment type="caution">
    <text evidence="2">The sequence shown here is derived from an EMBL/GenBank/DDBJ whole genome shotgun (WGS) entry which is preliminary data.</text>
</comment>
<proteinExistence type="predicted"/>
<evidence type="ECO:0000313" key="3">
    <source>
        <dbReference type="Proteomes" id="UP000823877"/>
    </source>
</evidence>
<dbReference type="Proteomes" id="UP000823877">
    <property type="component" value="Unassembled WGS sequence"/>
</dbReference>
<evidence type="ECO:0000313" key="2">
    <source>
        <dbReference type="EMBL" id="HJB74644.1"/>
    </source>
</evidence>
<feature type="transmembrane region" description="Helical" evidence="1">
    <location>
        <begin position="156"/>
        <end position="179"/>
    </location>
</feature>
<protein>
    <recommendedName>
        <fullName evidence="4">Conjugal transfer protein TrbL</fullName>
    </recommendedName>
</protein>
<sequence length="282" mass="30920">MMPITMNFWGEQALDFLQNALNMWNDKYNSILDILTTSPSEFQGGGIWGTVSDIITVIEGTGITLLVIFFLYGLFKSSISYQDFRRHPKQIAFAIFRLLVAKFFVSYSMDILTFVISVIQSLIQKIDAGALTADFQVPEDLASALETADWGAGMGAFVAALLLAAAIFLLSIIIIVVVYGRFFKIFLLSAIAPIPLAGFASEQTETLGTNFMKSYIGECFRGIIILVACMIFSAFAVSPTGLDASTPGGMTWTYGAEVVLQMLLLVIVVKSSDRLIREIFGF</sequence>
<name>A0A9D2MI31_9FIRM</name>
<accession>A0A9D2MI31</accession>
<keyword evidence="1" id="KW-1133">Transmembrane helix</keyword>
<dbReference type="InterPro" id="IPR045798">
    <property type="entry name" value="TrbL_Firmicutes"/>
</dbReference>
<dbReference type="Pfam" id="PF19478">
    <property type="entry name" value="TrbL_2"/>
    <property type="match status" value="1"/>
</dbReference>